<proteinExistence type="predicted"/>
<dbReference type="GO" id="GO:0004062">
    <property type="term" value="F:aryl sulfotransferase activity"/>
    <property type="evidence" value="ECO:0007669"/>
    <property type="project" value="InterPro"/>
</dbReference>
<dbReference type="EMBL" id="AP035785">
    <property type="protein sequence ID" value="BFO71387.1"/>
    <property type="molecule type" value="Genomic_DNA"/>
</dbReference>
<dbReference type="SUPFAM" id="SSF50998">
    <property type="entry name" value="Quinoprotein alcohol dehydrogenase-like"/>
    <property type="match status" value="1"/>
</dbReference>
<protein>
    <recommendedName>
        <fullName evidence="2">Arylsulfotransferase ASST</fullName>
    </recommendedName>
</protein>
<dbReference type="AlphaFoldDB" id="A0AB33IS85"/>
<gene>
    <name evidence="1" type="ORF">GTC17253_13530</name>
</gene>
<organism evidence="1">
    <name type="scientific">Prevotella sp. GTC17253</name>
    <dbReference type="NCBI Taxonomy" id="3236793"/>
    <lineage>
        <taxon>Bacteria</taxon>
        <taxon>Pseudomonadati</taxon>
        <taxon>Bacteroidota</taxon>
        <taxon>Bacteroidia</taxon>
        <taxon>Bacteroidales</taxon>
        <taxon>Prevotellaceae</taxon>
        <taxon>Prevotella</taxon>
    </lineage>
</organism>
<dbReference type="InterPro" id="IPR010262">
    <property type="entry name" value="Arylsulfotransferase_bact"/>
</dbReference>
<dbReference type="Pfam" id="PF05935">
    <property type="entry name" value="Arylsulfotrans"/>
    <property type="match status" value="1"/>
</dbReference>
<accession>A0AB33IS85</accession>
<dbReference type="PANTHER" id="PTHR35340:SF5">
    <property type="entry name" value="ASST-DOMAIN-CONTAINING PROTEIN"/>
    <property type="match status" value="1"/>
</dbReference>
<dbReference type="InterPro" id="IPR011047">
    <property type="entry name" value="Quinoprotein_ADH-like_sf"/>
</dbReference>
<dbReference type="InterPro" id="IPR053143">
    <property type="entry name" value="Arylsulfate_ST"/>
</dbReference>
<reference evidence="1" key="1">
    <citation type="submission" date="2024-07" db="EMBL/GenBank/DDBJ databases">
        <title>Complete genome sequence of Prevotella sp. YM-2024 GTC17253.</title>
        <authorList>
            <person name="Hayashi M."/>
            <person name="Muto Y."/>
            <person name="Tanaka K."/>
            <person name="Niwa H."/>
        </authorList>
    </citation>
    <scope>NUCLEOTIDE SEQUENCE</scope>
    <source>
        <strain evidence="1">GTC17253</strain>
    </source>
</reference>
<name>A0AB33IS85_9BACT</name>
<sequence length="501" mass="56784">MKRKNIIISVVAAILVVLSAVLGTIYYQGRNRIVSIVLTSPNNTAMYSRVAVQLAKPAPIYVEYEEVATGKRFRTRVSASAIRHQLDLLLLKANTEYRFRVVIDKLFKQKSASESFTTAKQASWLVNHWLGDSRPHDASALGDGMVLVCNARLPGYIMMIDGQGEVRWYWQIEGIGVRSAILTPRGTILAMLRPFSRDVRDSTTHVSGNVADEEHKKPTRRGPIGFVGGTQLCEISLTGKLLWRLDLKKVERDKQFQVIHHDFYMDKQGLIHALYRPDTVVTVRKNGVAVRDTLNGDGVMVIDSLGKVHKTWSAWTRWDMKNDPYMAEYGHDRFHMNGLIEASDGNYLLSVAIEDQIWKVNKETGEIMWKFGKKGDFKMSPHDYFSFQHTPNITKDGELLLFDNGLYTKRSAVRGFKIDEKNKTAKTSISILLPGEFYSSRMGSAYLLPNDNLLISCAKTGAILVTNRKGDILWQSMLYFAPYRAVYVPQSAWKSYFVPLN</sequence>
<evidence type="ECO:0000313" key="1">
    <source>
        <dbReference type="EMBL" id="BFO71387.1"/>
    </source>
</evidence>
<evidence type="ECO:0008006" key="2">
    <source>
        <dbReference type="Google" id="ProtNLM"/>
    </source>
</evidence>
<dbReference type="PANTHER" id="PTHR35340">
    <property type="entry name" value="PQQ ENZYME REPEAT PROTEIN-RELATED"/>
    <property type="match status" value="1"/>
</dbReference>